<comment type="caution">
    <text evidence="2">The sequence shown here is derived from an EMBL/GenBank/DDBJ whole genome shotgun (WGS) entry which is preliminary data.</text>
</comment>
<dbReference type="PROSITE" id="PS51257">
    <property type="entry name" value="PROKAR_LIPOPROTEIN"/>
    <property type="match status" value="1"/>
</dbReference>
<sequence>MKKFLAPVLAILALAVISGCSTQPTVNQRDVEALALELRGLGPDVDPEEAERAARVAFAYSSQLRQEYQVTSSPIVHNAKVNNGFRERGLCWHWAEDIERRLNQENFRTLTLHRAISDPENPFRIDHSTAIISRRGDSMYDGVVLDGWRNGGALFWAPTREDTRYNWRPRLDVLKDKERKLYKQRATLTTG</sequence>
<evidence type="ECO:0000313" key="2">
    <source>
        <dbReference type="EMBL" id="TMV07894.1"/>
    </source>
</evidence>
<accession>A0ABY2WYH9</accession>
<evidence type="ECO:0000313" key="3">
    <source>
        <dbReference type="Proteomes" id="UP001193035"/>
    </source>
</evidence>
<dbReference type="EMBL" id="VCPD01000003">
    <property type="protein sequence ID" value="TMV07894.1"/>
    <property type="molecule type" value="Genomic_DNA"/>
</dbReference>
<proteinExistence type="predicted"/>
<feature type="signal peptide" evidence="1">
    <location>
        <begin position="1"/>
        <end position="22"/>
    </location>
</feature>
<name>A0ABY2WYH9_9RHOB</name>
<protein>
    <recommendedName>
        <fullName evidence="4">DUF2786 domain-containing protein</fullName>
    </recommendedName>
</protein>
<keyword evidence="1" id="KW-0732">Signal</keyword>
<organism evidence="2 3">
    <name type="scientific">Ruegeria sediminis</name>
    <dbReference type="NCBI Taxonomy" id="2583820"/>
    <lineage>
        <taxon>Bacteria</taxon>
        <taxon>Pseudomonadati</taxon>
        <taxon>Pseudomonadota</taxon>
        <taxon>Alphaproteobacteria</taxon>
        <taxon>Rhodobacterales</taxon>
        <taxon>Roseobacteraceae</taxon>
        <taxon>Ruegeria</taxon>
    </lineage>
</organism>
<gene>
    <name evidence="2" type="ORF">FGK63_10580</name>
</gene>
<feature type="chain" id="PRO_5045345756" description="DUF2786 domain-containing protein" evidence="1">
    <location>
        <begin position="23"/>
        <end position="191"/>
    </location>
</feature>
<dbReference type="RefSeq" id="WP_138841950.1">
    <property type="nucleotide sequence ID" value="NZ_VCPD01000003.1"/>
</dbReference>
<keyword evidence="3" id="KW-1185">Reference proteome</keyword>
<evidence type="ECO:0008006" key="4">
    <source>
        <dbReference type="Google" id="ProtNLM"/>
    </source>
</evidence>
<dbReference type="Proteomes" id="UP001193035">
    <property type="component" value="Unassembled WGS sequence"/>
</dbReference>
<reference evidence="2 3" key="1">
    <citation type="submission" date="2019-05" db="EMBL/GenBank/DDBJ databases">
        <title>Ruegeria sp. nov., isolated from tidal flat.</title>
        <authorList>
            <person name="Kim W."/>
        </authorList>
    </citation>
    <scope>NUCLEOTIDE SEQUENCE [LARGE SCALE GENOMIC DNA]</scope>
    <source>
        <strain evidence="2 3">CAU 1488</strain>
    </source>
</reference>
<evidence type="ECO:0000256" key="1">
    <source>
        <dbReference type="SAM" id="SignalP"/>
    </source>
</evidence>